<dbReference type="EMBL" id="JBHLTM010000026">
    <property type="protein sequence ID" value="MFC0684134.1"/>
    <property type="molecule type" value="Genomic_DNA"/>
</dbReference>
<name>A0ABV6S4H8_9SPHN</name>
<comment type="caution">
    <text evidence="2">The sequence shown here is derived from an EMBL/GenBank/DDBJ whole genome shotgun (WGS) entry which is preliminary data.</text>
</comment>
<keyword evidence="1" id="KW-0560">Oxidoreductase</keyword>
<dbReference type="Gene3D" id="3.20.20.220">
    <property type="match status" value="1"/>
</dbReference>
<evidence type="ECO:0000256" key="1">
    <source>
        <dbReference type="ARBA" id="ARBA00023002"/>
    </source>
</evidence>
<proteinExistence type="predicted"/>
<gene>
    <name evidence="2" type="ORF">ACFFF8_05970</name>
</gene>
<protein>
    <submittedName>
        <fullName evidence="2">Proline dehydrogenase</fullName>
    </submittedName>
</protein>
<dbReference type="Proteomes" id="UP001589858">
    <property type="component" value="Unassembled WGS sequence"/>
</dbReference>
<sequence>MSAGLGTRLRTGLSRTVEALAPAPDAAAAARAAIALQARGMAATLSYFPAWDGEPEGIIAAGEALSAALDGAVPGTCLAIKASPLHFDKDLLRAVASPAASAGMTVVFDALTHVQAGQTLDLAEWMIQAYGSSGVALPARWRRSLADAERLREAPVRLRLVKGEWPDPEGDAGEPGQAYLDLVRMLAGRKAPVGIATHDPALARAALEILRPSGTPCELEQLRGLPMKRSTAVAARFGVPVRLYWPFGPGWWPYAAEKLIERPYLPKWWVADRLG</sequence>
<organism evidence="2 3">
    <name type="scientific">Novosphingobium clariflavum</name>
    <dbReference type="NCBI Taxonomy" id="2029884"/>
    <lineage>
        <taxon>Bacteria</taxon>
        <taxon>Pseudomonadati</taxon>
        <taxon>Pseudomonadota</taxon>
        <taxon>Alphaproteobacteria</taxon>
        <taxon>Sphingomonadales</taxon>
        <taxon>Sphingomonadaceae</taxon>
        <taxon>Novosphingobium</taxon>
    </lineage>
</organism>
<evidence type="ECO:0000313" key="3">
    <source>
        <dbReference type="Proteomes" id="UP001589858"/>
    </source>
</evidence>
<dbReference type="InterPro" id="IPR029041">
    <property type="entry name" value="FAD-linked_oxidoreductase-like"/>
</dbReference>
<dbReference type="SUPFAM" id="SSF51730">
    <property type="entry name" value="FAD-linked oxidoreductase"/>
    <property type="match status" value="1"/>
</dbReference>
<dbReference type="RefSeq" id="WP_267218252.1">
    <property type="nucleotide sequence ID" value="NZ_JAPCWC010000001.1"/>
</dbReference>
<reference evidence="2 3" key="1">
    <citation type="submission" date="2024-09" db="EMBL/GenBank/DDBJ databases">
        <authorList>
            <person name="Sun Q."/>
            <person name="Mori K."/>
        </authorList>
    </citation>
    <scope>NUCLEOTIDE SEQUENCE [LARGE SCALE GENOMIC DNA]</scope>
    <source>
        <strain evidence="2 3">CICC 11035S</strain>
    </source>
</reference>
<accession>A0ABV6S4H8</accession>
<evidence type="ECO:0000313" key="2">
    <source>
        <dbReference type="EMBL" id="MFC0684134.1"/>
    </source>
</evidence>
<keyword evidence="3" id="KW-1185">Reference proteome</keyword>